<dbReference type="OrthoDB" id="272871at2"/>
<sequence length="229" mass="25827" precursor="true">MHRTLLLTLIVISSTALANEPANRKHLQTERRDAALESITARLDSNSSSNMLAVLGDAQLRAGKYDEAVNTFERVITADPESEPHLWQYGIALFFAQRYADGKQLFEKHRIVNPHDVENAAWHFLCVAKASDVEQARKILLPAPDDRRAPMKEILERLPGGSDQAIVDRMNQLHDVNASFYGNLYIGLIADAEGDKDTAKRYIRLAAETPLSHYMADVARVYDQWLEDK</sequence>
<dbReference type="RefSeq" id="WP_146513698.1">
    <property type="nucleotide sequence ID" value="NZ_SJPI01000001.1"/>
</dbReference>
<dbReference type="Pfam" id="PF13432">
    <property type="entry name" value="TPR_16"/>
    <property type="match status" value="1"/>
</dbReference>
<comment type="caution">
    <text evidence="3">The sequence shown here is derived from an EMBL/GenBank/DDBJ whole genome shotgun (WGS) entry which is preliminary data.</text>
</comment>
<dbReference type="PANTHER" id="PTHR47908">
    <property type="match status" value="1"/>
</dbReference>
<dbReference type="PANTHER" id="PTHR47908:SF2">
    <property type="entry name" value="TETRATRICOPEPTIDE REPEAT (TPR)-LIKE SUPERFAMILY PROTEIN"/>
    <property type="match status" value="1"/>
</dbReference>
<dbReference type="Gene3D" id="1.25.40.10">
    <property type="entry name" value="Tetratricopeptide repeat domain"/>
    <property type="match status" value="1"/>
</dbReference>
<dbReference type="InterPro" id="IPR011990">
    <property type="entry name" value="TPR-like_helical_dom_sf"/>
</dbReference>
<proteinExistence type="predicted"/>
<keyword evidence="3" id="KW-0449">Lipoprotein</keyword>
<keyword evidence="1" id="KW-0802">TPR repeat</keyword>
<feature type="repeat" description="TPR" evidence="1">
    <location>
        <begin position="49"/>
        <end position="82"/>
    </location>
</feature>
<reference evidence="3 4" key="1">
    <citation type="submission" date="2019-02" db="EMBL/GenBank/DDBJ databases">
        <title>Deep-cultivation of Planctomycetes and their phenomic and genomic characterization uncovers novel biology.</title>
        <authorList>
            <person name="Wiegand S."/>
            <person name="Jogler M."/>
            <person name="Boedeker C."/>
            <person name="Pinto D."/>
            <person name="Vollmers J."/>
            <person name="Rivas-Marin E."/>
            <person name="Kohn T."/>
            <person name="Peeters S.H."/>
            <person name="Heuer A."/>
            <person name="Rast P."/>
            <person name="Oberbeckmann S."/>
            <person name="Bunk B."/>
            <person name="Jeske O."/>
            <person name="Meyerdierks A."/>
            <person name="Storesund J.E."/>
            <person name="Kallscheuer N."/>
            <person name="Luecker S."/>
            <person name="Lage O.M."/>
            <person name="Pohl T."/>
            <person name="Merkel B.J."/>
            <person name="Hornburger P."/>
            <person name="Mueller R.-W."/>
            <person name="Bruemmer F."/>
            <person name="Labrenz M."/>
            <person name="Spormann A.M."/>
            <person name="Op Den Camp H."/>
            <person name="Overmann J."/>
            <person name="Amann R."/>
            <person name="Jetten M.S.M."/>
            <person name="Mascher T."/>
            <person name="Medema M.H."/>
            <person name="Devos D.P."/>
            <person name="Kaster A.-K."/>
            <person name="Ovreas L."/>
            <person name="Rohde M."/>
            <person name="Galperin M.Y."/>
            <person name="Jogler C."/>
        </authorList>
    </citation>
    <scope>NUCLEOTIDE SEQUENCE [LARGE SCALE GENOMIC DNA]</scope>
    <source>
        <strain evidence="3 4">Pla22</strain>
    </source>
</reference>
<dbReference type="PROSITE" id="PS50293">
    <property type="entry name" value="TPR_REGION"/>
    <property type="match status" value="1"/>
</dbReference>
<gene>
    <name evidence="3" type="ORF">Pla22_11100</name>
</gene>
<dbReference type="SUPFAM" id="SSF48452">
    <property type="entry name" value="TPR-like"/>
    <property type="match status" value="1"/>
</dbReference>
<evidence type="ECO:0000256" key="1">
    <source>
        <dbReference type="PROSITE-ProRule" id="PRU00339"/>
    </source>
</evidence>
<evidence type="ECO:0000313" key="4">
    <source>
        <dbReference type="Proteomes" id="UP000316598"/>
    </source>
</evidence>
<feature type="chain" id="PRO_5022690213" evidence="2">
    <location>
        <begin position="19"/>
        <end position="229"/>
    </location>
</feature>
<protein>
    <submittedName>
        <fullName evidence="3">Lipoprotein NlpI</fullName>
    </submittedName>
</protein>
<dbReference type="EMBL" id="SJPI01000001">
    <property type="protein sequence ID" value="TWT53481.1"/>
    <property type="molecule type" value="Genomic_DNA"/>
</dbReference>
<evidence type="ECO:0000256" key="2">
    <source>
        <dbReference type="SAM" id="SignalP"/>
    </source>
</evidence>
<keyword evidence="2" id="KW-0732">Signal</keyword>
<dbReference type="PROSITE" id="PS50005">
    <property type="entry name" value="TPR"/>
    <property type="match status" value="1"/>
</dbReference>
<dbReference type="InterPro" id="IPR019734">
    <property type="entry name" value="TPR_rpt"/>
</dbReference>
<dbReference type="AlphaFoldDB" id="A0A5C5WTK5"/>
<feature type="signal peptide" evidence="2">
    <location>
        <begin position="1"/>
        <end position="18"/>
    </location>
</feature>
<keyword evidence="4" id="KW-1185">Reference proteome</keyword>
<evidence type="ECO:0000313" key="3">
    <source>
        <dbReference type="EMBL" id="TWT53481.1"/>
    </source>
</evidence>
<dbReference type="Proteomes" id="UP000316598">
    <property type="component" value="Unassembled WGS sequence"/>
</dbReference>
<name>A0A5C5WTK5_9BACT</name>
<accession>A0A5C5WTK5</accession>
<organism evidence="3 4">
    <name type="scientific">Rubripirellula amarantea</name>
    <dbReference type="NCBI Taxonomy" id="2527999"/>
    <lineage>
        <taxon>Bacteria</taxon>
        <taxon>Pseudomonadati</taxon>
        <taxon>Planctomycetota</taxon>
        <taxon>Planctomycetia</taxon>
        <taxon>Pirellulales</taxon>
        <taxon>Pirellulaceae</taxon>
        <taxon>Rubripirellula</taxon>
    </lineage>
</organism>